<dbReference type="RefSeq" id="WP_088257734.1">
    <property type="nucleotide sequence ID" value="NZ_NIDE01000014.1"/>
</dbReference>
<proteinExistence type="predicted"/>
<reference evidence="2" key="1">
    <citation type="submission" date="2017-06" db="EMBL/GenBank/DDBJ databases">
        <title>Genome analysis of Fimbriiglobus ruber SP5, the first member of the order Planctomycetales with confirmed chitinolytic capability.</title>
        <authorList>
            <person name="Ravin N.V."/>
            <person name="Rakitin A.L."/>
            <person name="Ivanova A.A."/>
            <person name="Beletsky A.V."/>
            <person name="Kulichevskaya I.S."/>
            <person name="Mardanov A.V."/>
            <person name="Dedysh S.N."/>
        </authorList>
    </citation>
    <scope>NUCLEOTIDE SEQUENCE [LARGE SCALE GENOMIC DNA]</scope>
    <source>
        <strain evidence="2">SP5</strain>
    </source>
</reference>
<name>A0A225D8X0_9BACT</name>
<dbReference type="Proteomes" id="UP000214646">
    <property type="component" value="Unassembled WGS sequence"/>
</dbReference>
<evidence type="ECO:0000313" key="1">
    <source>
        <dbReference type="EMBL" id="OWK37902.1"/>
    </source>
</evidence>
<comment type="caution">
    <text evidence="1">The sequence shown here is derived from an EMBL/GenBank/DDBJ whole genome shotgun (WGS) entry which is preliminary data.</text>
</comment>
<accession>A0A225D8X0</accession>
<evidence type="ECO:0000313" key="2">
    <source>
        <dbReference type="Proteomes" id="UP000214646"/>
    </source>
</evidence>
<gene>
    <name evidence="1" type="ORF">FRUB_07022</name>
</gene>
<dbReference type="EMBL" id="NIDE01000014">
    <property type="protein sequence ID" value="OWK37902.1"/>
    <property type="molecule type" value="Genomic_DNA"/>
</dbReference>
<dbReference type="AlphaFoldDB" id="A0A225D8X0"/>
<evidence type="ECO:0008006" key="3">
    <source>
        <dbReference type="Google" id="ProtNLM"/>
    </source>
</evidence>
<dbReference type="OrthoDB" id="7068344at2"/>
<organism evidence="1 2">
    <name type="scientific">Fimbriiglobus ruber</name>
    <dbReference type="NCBI Taxonomy" id="1908690"/>
    <lineage>
        <taxon>Bacteria</taxon>
        <taxon>Pseudomonadati</taxon>
        <taxon>Planctomycetota</taxon>
        <taxon>Planctomycetia</taxon>
        <taxon>Gemmatales</taxon>
        <taxon>Gemmataceae</taxon>
        <taxon>Fimbriiglobus</taxon>
    </lineage>
</organism>
<sequence>MVEDLIYGRLNDTSITSLGAAIYATDPNENAPLPFISFSITDNQQTVTLSGLAAQNQYMVDVHVWGTSLYLRNQMLDAVKGRLQNYSGGYFQGVFLQNESTETIGSDEEGVIYHAVQTYKIFIIGTPISATPDPMATITNLNGEITMTVPGHQLILSDAGLTLDGQSLVAGSIGQTYVYNQVSPATTWTINHNLGNYQSVSVIDSGGTNVIGSYAWPNSNSTILTFFAPFSGTAYLNY</sequence>
<protein>
    <recommendedName>
        <fullName evidence="3">Phage protein</fullName>
    </recommendedName>
</protein>
<dbReference type="Gene3D" id="3.30.2000.30">
    <property type="match status" value="1"/>
</dbReference>
<dbReference type="InterPro" id="IPR053745">
    <property type="entry name" value="Viral_Tail_Comp_sf"/>
</dbReference>
<keyword evidence="2" id="KW-1185">Reference proteome</keyword>